<dbReference type="EMBL" id="LR700248">
    <property type="protein sequence ID" value="VVH79216.1"/>
    <property type="molecule type" value="Genomic_DNA"/>
</dbReference>
<evidence type="ECO:0000256" key="2">
    <source>
        <dbReference type="ARBA" id="ARBA00005199"/>
    </source>
</evidence>
<evidence type="ECO:0000256" key="8">
    <source>
        <dbReference type="ARBA" id="ARBA00023277"/>
    </source>
</evidence>
<feature type="binding site" evidence="16">
    <location>
        <begin position="254"/>
        <end position="259"/>
    </location>
    <ligand>
        <name>substrate</name>
    </ligand>
</feature>
<feature type="domain" description="Glycosyl hydrolase family 13 catalytic" evidence="18">
    <location>
        <begin position="115"/>
        <end position="496"/>
    </location>
</feature>
<comment type="similarity">
    <text evidence="3 14">Belongs to the glycosyl hydrolase 13 family.</text>
</comment>
<evidence type="ECO:0000256" key="7">
    <source>
        <dbReference type="ARBA" id="ARBA00022801"/>
    </source>
</evidence>
<evidence type="ECO:0000313" key="19">
    <source>
        <dbReference type="EMBL" id="VVH79216.1"/>
    </source>
</evidence>
<evidence type="ECO:0000256" key="12">
    <source>
        <dbReference type="ARBA" id="ARBA00034013"/>
    </source>
</evidence>
<dbReference type="UniPathway" id="UPA00299"/>
<dbReference type="EC" id="3.2.1.141" evidence="4 13"/>
<evidence type="ECO:0000259" key="18">
    <source>
        <dbReference type="SMART" id="SM00642"/>
    </source>
</evidence>
<dbReference type="SUPFAM" id="SSF51445">
    <property type="entry name" value="(Trans)glycosidases"/>
    <property type="match status" value="1"/>
</dbReference>
<dbReference type="GO" id="GO:0005992">
    <property type="term" value="P:trehalose biosynthetic process"/>
    <property type="evidence" value="ECO:0007669"/>
    <property type="project" value="UniProtKB-UniRule"/>
</dbReference>
<evidence type="ECO:0000256" key="13">
    <source>
        <dbReference type="NCBIfam" id="TIGR02402"/>
    </source>
</evidence>
<dbReference type="Pfam" id="PF02922">
    <property type="entry name" value="CBM_48"/>
    <property type="match status" value="1"/>
</dbReference>
<dbReference type="InterPro" id="IPR004193">
    <property type="entry name" value="Glyco_hydro_13_N"/>
</dbReference>
<dbReference type="CDD" id="cd11325">
    <property type="entry name" value="AmyAc_GTHase"/>
    <property type="match status" value="1"/>
</dbReference>
<dbReference type="PANTHER" id="PTHR43651:SF11">
    <property type="entry name" value="MALTO-OLIGOSYLTREHALOSE TREHALOHYDROLASE"/>
    <property type="match status" value="1"/>
</dbReference>
<feature type="binding site" evidence="16">
    <location>
        <begin position="376"/>
        <end position="381"/>
    </location>
    <ligand>
        <name>substrate</name>
    </ligand>
</feature>
<dbReference type="PANTHER" id="PTHR43651">
    <property type="entry name" value="1,4-ALPHA-GLUCAN-BRANCHING ENZYME"/>
    <property type="match status" value="1"/>
</dbReference>
<dbReference type="SMART" id="SM00642">
    <property type="entry name" value="Aamy"/>
    <property type="match status" value="1"/>
</dbReference>
<evidence type="ECO:0000256" key="4">
    <source>
        <dbReference type="ARBA" id="ARBA00012268"/>
    </source>
</evidence>
<evidence type="ECO:0000256" key="1">
    <source>
        <dbReference type="ARBA" id="ARBA00004496"/>
    </source>
</evidence>
<dbReference type="Gene3D" id="2.60.40.10">
    <property type="entry name" value="Immunoglobulins"/>
    <property type="match status" value="1"/>
</dbReference>
<comment type="pathway">
    <text evidence="2 14">Glycan biosynthesis; trehalose biosynthesis.</text>
</comment>
<reference evidence="19" key="1">
    <citation type="submission" date="2019-09" db="EMBL/GenBank/DDBJ databases">
        <authorList>
            <person name="Gross C."/>
            <person name="Bohn E."/>
        </authorList>
    </citation>
    <scope>NUCLEOTIDE SEQUENCE</scope>
    <source>
        <strain evidence="19">ID40</strain>
    </source>
</reference>
<accession>A0A5E5QSZ4</accession>
<evidence type="ECO:0000256" key="15">
    <source>
        <dbReference type="PIRSR" id="PIRSR006337-1"/>
    </source>
</evidence>
<evidence type="ECO:0000256" key="16">
    <source>
        <dbReference type="PIRSR" id="PIRSR006337-2"/>
    </source>
</evidence>
<evidence type="ECO:0000256" key="9">
    <source>
        <dbReference type="ARBA" id="ARBA00023295"/>
    </source>
</evidence>
<dbReference type="Gene3D" id="1.10.10.760">
    <property type="entry name" value="E-set domains of sugar-utilizing enzymes"/>
    <property type="match status" value="1"/>
</dbReference>
<evidence type="ECO:0000256" key="6">
    <source>
        <dbReference type="ARBA" id="ARBA00022490"/>
    </source>
</evidence>
<dbReference type="GO" id="GO:0005737">
    <property type="term" value="C:cytoplasm"/>
    <property type="evidence" value="ECO:0007669"/>
    <property type="project" value="UniProtKB-SubCell"/>
</dbReference>
<dbReference type="Gene3D" id="3.20.20.80">
    <property type="entry name" value="Glycosidases"/>
    <property type="match status" value="1"/>
</dbReference>
<evidence type="ECO:0000256" key="11">
    <source>
        <dbReference type="ARBA" id="ARBA00033284"/>
    </source>
</evidence>
<dbReference type="PIRSF" id="PIRSF006337">
    <property type="entry name" value="Trehalose_TreZ"/>
    <property type="match status" value="1"/>
</dbReference>
<dbReference type="AlphaFoldDB" id="A0A5E5QSZ4"/>
<evidence type="ECO:0000256" key="3">
    <source>
        <dbReference type="ARBA" id="ARBA00008061"/>
    </source>
</evidence>
<keyword evidence="6" id="KW-0963">Cytoplasm</keyword>
<evidence type="ECO:0000256" key="17">
    <source>
        <dbReference type="PIRSR" id="PIRSR006337-3"/>
    </source>
</evidence>
<organism evidence="19">
    <name type="scientific">Pseudomonas aeruginosa</name>
    <dbReference type="NCBI Taxonomy" id="287"/>
    <lineage>
        <taxon>Bacteria</taxon>
        <taxon>Pseudomonadati</taxon>
        <taxon>Pseudomonadota</taxon>
        <taxon>Gammaproteobacteria</taxon>
        <taxon>Pseudomonadales</taxon>
        <taxon>Pseudomonadaceae</taxon>
        <taxon>Pseudomonas</taxon>
    </lineage>
</organism>
<keyword evidence="7 14" id="KW-0378">Hydrolase</keyword>
<dbReference type="CDD" id="cd02853">
    <property type="entry name" value="E_set_MTHase_like_N"/>
    <property type="match status" value="1"/>
</dbReference>
<feature type="active site" description="Nucleophile" evidence="15">
    <location>
        <position position="256"/>
    </location>
</feature>
<name>A0A5E5QSZ4_PSEAI</name>
<keyword evidence="8" id="KW-0119">Carbohydrate metabolism</keyword>
<proteinExistence type="inferred from homology"/>
<dbReference type="InterPro" id="IPR013783">
    <property type="entry name" value="Ig-like_fold"/>
</dbReference>
<dbReference type="InterPro" id="IPR022567">
    <property type="entry name" value="DUF3459"/>
</dbReference>
<keyword evidence="9 14" id="KW-0326">Glycosidase</keyword>
<feature type="binding site" evidence="16">
    <location>
        <begin position="308"/>
        <end position="312"/>
    </location>
    <ligand>
        <name>substrate</name>
    </ligand>
</feature>
<dbReference type="SUPFAM" id="SSF81296">
    <property type="entry name" value="E set domains"/>
    <property type="match status" value="1"/>
</dbReference>
<evidence type="ECO:0000256" key="14">
    <source>
        <dbReference type="PIRNR" id="PIRNR006337"/>
    </source>
</evidence>
<feature type="active site" description="Proton donor" evidence="15">
    <location>
        <position position="289"/>
    </location>
</feature>
<evidence type="ECO:0000256" key="5">
    <source>
        <dbReference type="ARBA" id="ARBA00015938"/>
    </source>
</evidence>
<evidence type="ECO:0000256" key="10">
    <source>
        <dbReference type="ARBA" id="ARBA00032057"/>
    </source>
</evidence>
<dbReference type="InterPro" id="IPR006047">
    <property type="entry name" value="GH13_cat_dom"/>
</dbReference>
<protein>
    <recommendedName>
        <fullName evidence="5 13">Malto-oligosyltrehalose trehalohydrolase</fullName>
        <shortName evidence="14">MTHase</shortName>
        <ecNumber evidence="4 13">3.2.1.141</ecNumber>
    </recommendedName>
    <alternativeName>
        <fullName evidence="11 14">4-alpha-D-((1-&gt;4)-alpha-D-glucano)trehalose trehalohydrolase</fullName>
    </alternativeName>
    <alternativeName>
        <fullName evidence="10 14">Maltooligosyl trehalose trehalohydrolase</fullName>
    </alternativeName>
</protein>
<gene>
    <name evidence="19" type="primary">treZ</name>
    <name evidence="19" type="ORF">TUEID40_00363</name>
</gene>
<feature type="site" description="Transition state stabilizer" evidence="17">
    <location>
        <position position="377"/>
    </location>
</feature>
<dbReference type="NCBIfam" id="TIGR02402">
    <property type="entry name" value="trehalose_TreZ"/>
    <property type="match status" value="1"/>
</dbReference>
<dbReference type="InterPro" id="IPR012768">
    <property type="entry name" value="Trehalose_TreZ"/>
</dbReference>
<comment type="subcellular location">
    <subcellularLocation>
        <location evidence="1 15">Cytoplasm</location>
    </subcellularLocation>
</comment>
<dbReference type="Pfam" id="PF00128">
    <property type="entry name" value="Alpha-amylase"/>
    <property type="match status" value="1"/>
</dbReference>
<comment type="catalytic activity">
    <reaction evidence="12 14">
        <text>hydrolysis of (1-&gt;4)-alpha-D-glucosidic linkage in 4-alpha-D-[(1-&gt;4)-alpha-D-glucanosyl]n trehalose to yield trehalose and (1-&gt;4)-alpha-D-glucan.</text>
        <dbReference type="EC" id="3.2.1.141"/>
    </reaction>
</comment>
<sequence>MMAIRRRFGAQFQGNGRTCFGLWAPDAREVRVETADGRDWPLEGSDSGWFEATLPCPPGTRYRYRIDGRPGVPDPASQFQPDGVHGHSQVLDHGAYAWRVDEWRGRPWHEAVIYELHVGLFGSYAEVEHFLPRLVELGVTAVELMPLGEFPGRRNWGYDGVLPFAPASAYGTPEQLKHLIDSAHGMGLMVFVDVIYNHFGPDGNYLAQYAAAFFRDDRQTPWGQAIDFRRGEVREFFYENALMWLLDYRVDGLRFDAVHAIPDSAFLVEMARRLRGAAGPERHLHLVLENDDNRASLLRQGYDAQWNDDGHHALHVQLTGENDGYYQDYPEPLRCLARCLAEGFVYQGEANRHGRPRGEPSADLAPDAFVLFLQNHDQVGNRAFGERLSVLAEPQALRLAIALQLLAPMIPLLFMGEECAAREPFLYFTDHQGELADAVREGRRKEFGEFGRFGEGATLASLPDPNAVETFERSRPGLADCDPAWRGFYRQLLEIRHEHLIPRLRGARSLGVTTIAGAALSARWRLGDGSDWRIDFNPSPLEAEVEPPAAATWVLFLDNLACAEYRRGRLSPRSIAVSLEPAHE</sequence>
<dbReference type="InterPro" id="IPR014756">
    <property type="entry name" value="Ig_E-set"/>
</dbReference>
<dbReference type="GO" id="GO:0033942">
    <property type="term" value="F:4-alpha-D-(1-&gt;4)-alpha-D-glucanotrehalose trehalohydrolase activity"/>
    <property type="evidence" value="ECO:0007669"/>
    <property type="project" value="UniProtKB-EC"/>
</dbReference>
<dbReference type="InterPro" id="IPR017853">
    <property type="entry name" value="GH"/>
</dbReference>
<dbReference type="Pfam" id="PF11941">
    <property type="entry name" value="DUF3459"/>
    <property type="match status" value="1"/>
</dbReference>
<dbReference type="InterPro" id="IPR044901">
    <property type="entry name" value="Trehalose_TreZ_E-set_sf"/>
</dbReference>